<dbReference type="RefSeq" id="WP_168518187.1">
    <property type="nucleotide sequence ID" value="NZ_JAAXLS010000014.1"/>
</dbReference>
<name>A0ABX1J7R1_9PSEU</name>
<evidence type="ECO:0000256" key="1">
    <source>
        <dbReference type="SAM" id="MobiDB-lite"/>
    </source>
</evidence>
<dbReference type="EMBL" id="JAAXLS010000014">
    <property type="protein sequence ID" value="NKQ55346.1"/>
    <property type="molecule type" value="Genomic_DNA"/>
</dbReference>
<dbReference type="Proteomes" id="UP000715441">
    <property type="component" value="Unassembled WGS sequence"/>
</dbReference>
<feature type="region of interest" description="Disordered" evidence="1">
    <location>
        <begin position="1"/>
        <end position="36"/>
    </location>
</feature>
<protein>
    <submittedName>
        <fullName evidence="2">Uncharacterized protein</fullName>
    </submittedName>
</protein>
<evidence type="ECO:0000313" key="3">
    <source>
        <dbReference type="Proteomes" id="UP000715441"/>
    </source>
</evidence>
<sequence length="55" mass="6513">MTVRIGETVYVPQSREESPIEPAAPRRRRRPRFPQRTQHFTWLSHLDSALRKSLA</sequence>
<evidence type="ECO:0000313" key="2">
    <source>
        <dbReference type="EMBL" id="NKQ55346.1"/>
    </source>
</evidence>
<comment type="caution">
    <text evidence="2">The sequence shown here is derived from an EMBL/GenBank/DDBJ whole genome shotgun (WGS) entry which is preliminary data.</text>
</comment>
<gene>
    <name evidence="2" type="ORF">HFP15_20890</name>
</gene>
<proteinExistence type="predicted"/>
<accession>A0ABX1J7R1</accession>
<organism evidence="2 3">
    <name type="scientific">Amycolatopsis acididurans</name>
    <dbReference type="NCBI Taxonomy" id="2724524"/>
    <lineage>
        <taxon>Bacteria</taxon>
        <taxon>Bacillati</taxon>
        <taxon>Actinomycetota</taxon>
        <taxon>Actinomycetes</taxon>
        <taxon>Pseudonocardiales</taxon>
        <taxon>Pseudonocardiaceae</taxon>
        <taxon>Amycolatopsis</taxon>
    </lineage>
</organism>
<keyword evidence="3" id="KW-1185">Reference proteome</keyword>
<reference evidence="2 3" key="1">
    <citation type="submission" date="2020-04" db="EMBL/GenBank/DDBJ databases">
        <title>Novel species.</title>
        <authorList>
            <person name="Teo W.F.A."/>
            <person name="Lipun K."/>
            <person name="Srisuk N."/>
            <person name="Duangmal K."/>
        </authorList>
    </citation>
    <scope>NUCLEOTIDE SEQUENCE [LARGE SCALE GENOMIC DNA]</scope>
    <source>
        <strain evidence="2 3">K13G38</strain>
    </source>
</reference>